<reference evidence="1 2" key="1">
    <citation type="submission" date="2020-06" db="EMBL/GenBank/DDBJ databases">
        <authorList>
            <person name="Criscuolo A."/>
        </authorList>
    </citation>
    <scope>NUCLEOTIDE SEQUENCE [LARGE SCALE GENOMIC DNA]</scope>
    <source>
        <strain evidence="2">CIP 111411</strain>
    </source>
</reference>
<protein>
    <submittedName>
        <fullName evidence="1">Uncharacterized protein</fullName>
    </submittedName>
</protein>
<keyword evidence="2" id="KW-1185">Reference proteome</keyword>
<accession>A0A6V6YUJ4</accession>
<gene>
    <name evidence="1" type="ORF">FLAT13_01505</name>
</gene>
<evidence type="ECO:0000313" key="2">
    <source>
        <dbReference type="Proteomes" id="UP000530060"/>
    </source>
</evidence>
<organism evidence="1 2">
    <name type="scientific">Flavobacterium salmonis</name>
    <dbReference type="NCBI Taxonomy" id="2654844"/>
    <lineage>
        <taxon>Bacteria</taxon>
        <taxon>Pseudomonadati</taxon>
        <taxon>Bacteroidota</taxon>
        <taxon>Flavobacteriia</taxon>
        <taxon>Flavobacteriales</taxon>
        <taxon>Flavobacteriaceae</taxon>
        <taxon>Flavobacterium</taxon>
    </lineage>
</organism>
<dbReference type="AlphaFoldDB" id="A0A6V6YUJ4"/>
<dbReference type="Proteomes" id="UP000530060">
    <property type="component" value="Unassembled WGS sequence"/>
</dbReference>
<comment type="caution">
    <text evidence="1">The sequence shown here is derived from an EMBL/GenBank/DDBJ whole genome shotgun (WGS) entry which is preliminary data.</text>
</comment>
<sequence>MKKIILIATFILFEKANCQINFRFDTNSFILGLMDDYNGRTVAFESKDSASYIGSTKPELSRMFSDSICKVYKISKSEITEKQNSFFNEKIATQINNFYLKYLDEGMDYYNEKTQQSYKVHKLILDEHKFIYNYQKLSFLAGIFYNFGKLDNGEVIFKTANSSNFNTALHFISDLGFNYCEKAKKEYNIPTVQEVTFVPSEEYIDFFKTLEKKRINSW</sequence>
<dbReference type="EMBL" id="CAIJDP010000062">
    <property type="protein sequence ID" value="CAD0003145.1"/>
    <property type="molecule type" value="Genomic_DNA"/>
</dbReference>
<proteinExistence type="predicted"/>
<name>A0A6V6YUJ4_9FLAO</name>
<dbReference type="RefSeq" id="WP_123922054.1">
    <property type="nucleotide sequence ID" value="NZ_CAIJDP010000062.1"/>
</dbReference>
<evidence type="ECO:0000313" key="1">
    <source>
        <dbReference type="EMBL" id="CAD0003145.1"/>
    </source>
</evidence>